<organism evidence="1 2">
    <name type="scientific">Dyadobacter koreensis</name>
    <dbReference type="NCBI Taxonomy" id="408657"/>
    <lineage>
        <taxon>Bacteria</taxon>
        <taxon>Pseudomonadati</taxon>
        <taxon>Bacteroidota</taxon>
        <taxon>Cytophagia</taxon>
        <taxon>Cytophagales</taxon>
        <taxon>Spirosomataceae</taxon>
        <taxon>Dyadobacter</taxon>
    </lineage>
</organism>
<sequence>MKRRDFLKTSVFASAGTMLVPHFLKAHQSGIAKEANGKVLVVIQLSGGNDGLNTVVPYRNDIYYRERPALAIKKEKILTLNDEIGLNPALESLRRLYDDGRVSILNNVGYPNPDRSHFRSMDIWQTASSADEYLTTGWLGRYLDSSCAGCEIKPHHMLEIDDTLSLAMKGKRANGLLMLDPQKLYRQTRNGMAWNLAKTFAHDEEEHDPVSYLYKTLADTESSADYLFEKGNVKGRQIEYPNSELGKGLKTIAELIISGVDTQVYYVSLSGFDTHVGQRNQQDRLLKQYAEAVSVFVEDLKKHGQLDRTMVMTFSEFGRRVKQNGSNGTDHGTANNVFLIGGAQRNSVIYNEAPNLMDLDGGDIKYSLDFRDLYSSLLKDWLGADDKVILGKSFAGLKDLVQIS</sequence>
<protein>
    <submittedName>
        <fullName evidence="1">Uncharacterized conserved protein, DUF1501 family</fullName>
    </submittedName>
</protein>
<dbReference type="EMBL" id="FNXY01000003">
    <property type="protein sequence ID" value="SEI82551.1"/>
    <property type="molecule type" value="Genomic_DNA"/>
</dbReference>
<accession>A0A1H6TR77</accession>
<name>A0A1H6TR77_9BACT</name>
<dbReference type="PANTHER" id="PTHR43737:SF1">
    <property type="entry name" value="DUF1501 DOMAIN-CONTAINING PROTEIN"/>
    <property type="match status" value="1"/>
</dbReference>
<dbReference type="RefSeq" id="WP_090335349.1">
    <property type="nucleotide sequence ID" value="NZ_FNXY01000003.1"/>
</dbReference>
<dbReference type="SUPFAM" id="SSF53649">
    <property type="entry name" value="Alkaline phosphatase-like"/>
    <property type="match status" value="1"/>
</dbReference>
<evidence type="ECO:0000313" key="2">
    <source>
        <dbReference type="Proteomes" id="UP000199532"/>
    </source>
</evidence>
<evidence type="ECO:0000313" key="1">
    <source>
        <dbReference type="EMBL" id="SEI82551.1"/>
    </source>
</evidence>
<dbReference type="InterPro" id="IPR010869">
    <property type="entry name" value="DUF1501"/>
</dbReference>
<dbReference type="InterPro" id="IPR017850">
    <property type="entry name" value="Alkaline_phosphatase_core_sf"/>
</dbReference>
<dbReference type="STRING" id="408657.SAMN04487995_2380"/>
<keyword evidence="2" id="KW-1185">Reference proteome</keyword>
<reference evidence="1 2" key="1">
    <citation type="submission" date="2016-10" db="EMBL/GenBank/DDBJ databases">
        <authorList>
            <person name="de Groot N.N."/>
        </authorList>
    </citation>
    <scope>NUCLEOTIDE SEQUENCE [LARGE SCALE GENOMIC DNA]</scope>
    <source>
        <strain evidence="1 2">DSM 19938</strain>
    </source>
</reference>
<dbReference type="AlphaFoldDB" id="A0A1H6TR77"/>
<proteinExistence type="predicted"/>
<dbReference type="Proteomes" id="UP000199532">
    <property type="component" value="Unassembled WGS sequence"/>
</dbReference>
<dbReference type="PANTHER" id="PTHR43737">
    <property type="entry name" value="BLL7424 PROTEIN"/>
    <property type="match status" value="1"/>
</dbReference>
<dbReference type="OrthoDB" id="9779968at2"/>
<dbReference type="Pfam" id="PF07394">
    <property type="entry name" value="DUF1501"/>
    <property type="match status" value="1"/>
</dbReference>
<gene>
    <name evidence="1" type="ORF">SAMN04487995_2380</name>
</gene>